<dbReference type="PANTHER" id="PTHR33495:SF2">
    <property type="entry name" value="ANTI-SIGMA FACTOR ANTAGONIST TM_1081-RELATED"/>
    <property type="match status" value="1"/>
</dbReference>
<keyword evidence="5" id="KW-1185">Reference proteome</keyword>
<sequence length="125" mass="12818">MAGSPSVEARAVGRGVVARVNGEMDYMTGPGLWEQIDEVLAGGTAFVVLDLSDVSFCDSAGLNVLLRASKRAELSDVALVLACVPQPLLRILEMTGADQVLQVCDTVAEAEAAFGAHGDAAGSLA</sequence>
<dbReference type="NCBIfam" id="TIGR00377">
    <property type="entry name" value="ant_ant_sig"/>
    <property type="match status" value="1"/>
</dbReference>
<dbReference type="PROSITE" id="PS50801">
    <property type="entry name" value="STAS"/>
    <property type="match status" value="1"/>
</dbReference>
<dbReference type="SUPFAM" id="SSF52091">
    <property type="entry name" value="SpoIIaa-like"/>
    <property type="match status" value="1"/>
</dbReference>
<dbReference type="EMBL" id="JBJVNI010000017">
    <property type="protein sequence ID" value="MFM9612907.1"/>
    <property type="molecule type" value="Genomic_DNA"/>
</dbReference>
<evidence type="ECO:0000256" key="2">
    <source>
        <dbReference type="RuleBase" id="RU003749"/>
    </source>
</evidence>
<dbReference type="RefSeq" id="WP_319132314.1">
    <property type="nucleotide sequence ID" value="NZ_JBJVNI010000017.1"/>
</dbReference>
<comment type="similarity">
    <text evidence="1 2">Belongs to the anti-sigma-factor antagonist family.</text>
</comment>
<name>A0ABW9HXR7_9ACTN</name>
<evidence type="ECO:0000313" key="5">
    <source>
        <dbReference type="Proteomes" id="UP001631957"/>
    </source>
</evidence>
<evidence type="ECO:0000259" key="3">
    <source>
        <dbReference type="PROSITE" id="PS50801"/>
    </source>
</evidence>
<dbReference type="CDD" id="cd07043">
    <property type="entry name" value="STAS_anti-anti-sigma_factors"/>
    <property type="match status" value="1"/>
</dbReference>
<proteinExistence type="inferred from homology"/>
<dbReference type="Pfam" id="PF01740">
    <property type="entry name" value="STAS"/>
    <property type="match status" value="1"/>
</dbReference>
<gene>
    <name evidence="4" type="ORF">ACKI18_29930</name>
</gene>
<feature type="domain" description="STAS" evidence="3">
    <location>
        <begin position="5"/>
        <end position="114"/>
    </location>
</feature>
<dbReference type="PANTHER" id="PTHR33495">
    <property type="entry name" value="ANTI-SIGMA FACTOR ANTAGONIST TM_1081-RELATED-RELATED"/>
    <property type="match status" value="1"/>
</dbReference>
<dbReference type="Proteomes" id="UP001631957">
    <property type="component" value="Unassembled WGS sequence"/>
</dbReference>
<dbReference type="InterPro" id="IPR003658">
    <property type="entry name" value="Anti-sigma_ant"/>
</dbReference>
<dbReference type="InterPro" id="IPR002645">
    <property type="entry name" value="STAS_dom"/>
</dbReference>
<evidence type="ECO:0000313" key="4">
    <source>
        <dbReference type="EMBL" id="MFM9612907.1"/>
    </source>
</evidence>
<organism evidence="4 5">
    <name type="scientific">Streptomyces niveiscabiei</name>
    <dbReference type="NCBI Taxonomy" id="164115"/>
    <lineage>
        <taxon>Bacteria</taxon>
        <taxon>Bacillati</taxon>
        <taxon>Actinomycetota</taxon>
        <taxon>Actinomycetes</taxon>
        <taxon>Kitasatosporales</taxon>
        <taxon>Streptomycetaceae</taxon>
        <taxon>Streptomyces</taxon>
    </lineage>
</organism>
<dbReference type="Gene3D" id="3.30.750.24">
    <property type="entry name" value="STAS domain"/>
    <property type="match status" value="1"/>
</dbReference>
<evidence type="ECO:0000256" key="1">
    <source>
        <dbReference type="ARBA" id="ARBA00009013"/>
    </source>
</evidence>
<dbReference type="InterPro" id="IPR036513">
    <property type="entry name" value="STAS_dom_sf"/>
</dbReference>
<protein>
    <recommendedName>
        <fullName evidence="2">Anti-sigma factor antagonist</fullName>
    </recommendedName>
</protein>
<reference evidence="4 5" key="1">
    <citation type="submission" date="2024-12" db="EMBL/GenBank/DDBJ databases">
        <title>Forecasting of Potato common scab and diversities of Pathogenic streptomyces spp. in china.</title>
        <authorList>
            <person name="Handique U."/>
            <person name="Wu J."/>
        </authorList>
    </citation>
    <scope>NUCLEOTIDE SEQUENCE [LARGE SCALE GENOMIC DNA]</scope>
    <source>
        <strain evidence="4 5">ZRIMU1530</strain>
    </source>
</reference>
<accession>A0ABW9HXR7</accession>
<comment type="caution">
    <text evidence="4">The sequence shown here is derived from an EMBL/GenBank/DDBJ whole genome shotgun (WGS) entry which is preliminary data.</text>
</comment>